<comment type="caution">
    <text evidence="1">The sequence shown here is derived from an EMBL/GenBank/DDBJ whole genome shotgun (WGS) entry which is preliminary data.</text>
</comment>
<dbReference type="Proteomes" id="UP000178735">
    <property type="component" value="Unassembled WGS sequence"/>
</dbReference>
<sequence length="363" mass="38621">MNLSISVSSFSQSAVSGSNSGRSAGLTSAGRSAAAIGVNGGAGTGVIGINNSRSNMSSSDGIVISDSARALEFLSNSLIKSGFSHAEAEVYTSRYAQDPELDGELNRLFTLLEPLFDDKSKFRENVEKFMANFAKMTGRAPSRQISASLQDIASKIENIKNNKETVTTTAIAAVEVSVELRIVEGRVEFTRRKQTDPLILDMDANGFDLTSADDGAEFDIDADGNIDKTAVTRGNDAMLALDLNENGVIDNGTELFGDQNGAKDGFAELAKYDENADGIIDAGDGIFDGLKLLRFVKNSAGGYEQKITAIKSSGITAIDLLNISGSKEEINGNSIFKKSSAYINNNKNYIAAIADALLENYRL</sequence>
<reference evidence="1 2" key="1">
    <citation type="journal article" date="2016" name="Nat. Commun.">
        <title>Thousands of microbial genomes shed light on interconnected biogeochemical processes in an aquifer system.</title>
        <authorList>
            <person name="Anantharaman K."/>
            <person name="Brown C.T."/>
            <person name="Hug L.A."/>
            <person name="Sharon I."/>
            <person name="Castelle C.J."/>
            <person name="Probst A.J."/>
            <person name="Thomas B.C."/>
            <person name="Singh A."/>
            <person name="Wilkins M.J."/>
            <person name="Karaoz U."/>
            <person name="Brodie E.L."/>
            <person name="Williams K.H."/>
            <person name="Hubbard S.S."/>
            <person name="Banfield J.F."/>
        </authorList>
    </citation>
    <scope>NUCLEOTIDE SEQUENCE [LARGE SCALE GENOMIC DNA]</scope>
</reference>
<organism evidence="1 2">
    <name type="scientific">Candidatus Wallbacteria bacterium GWC2_49_35</name>
    <dbReference type="NCBI Taxonomy" id="1817813"/>
    <lineage>
        <taxon>Bacteria</taxon>
        <taxon>Candidatus Walliibacteriota</taxon>
    </lineage>
</organism>
<protein>
    <recommendedName>
        <fullName evidence="3">EF-hand domain-containing protein</fullName>
    </recommendedName>
</protein>
<gene>
    <name evidence="1" type="ORF">A2008_08910</name>
</gene>
<evidence type="ECO:0000313" key="1">
    <source>
        <dbReference type="EMBL" id="OGM02978.1"/>
    </source>
</evidence>
<dbReference type="AlphaFoldDB" id="A0A1F7WLH4"/>
<proteinExistence type="predicted"/>
<dbReference type="EMBL" id="MGFH01000192">
    <property type="protein sequence ID" value="OGM02978.1"/>
    <property type="molecule type" value="Genomic_DNA"/>
</dbReference>
<dbReference type="PANTHER" id="PTHR39431:SF1">
    <property type="entry name" value="FRPA_C-RELATED PROTEIN"/>
    <property type="match status" value="1"/>
</dbReference>
<evidence type="ECO:0000313" key="2">
    <source>
        <dbReference type="Proteomes" id="UP000178735"/>
    </source>
</evidence>
<dbReference type="STRING" id="1817813.A2008_08910"/>
<evidence type="ECO:0008006" key="3">
    <source>
        <dbReference type="Google" id="ProtNLM"/>
    </source>
</evidence>
<accession>A0A1F7WLH4</accession>
<name>A0A1F7WLH4_9BACT</name>
<dbReference type="PANTHER" id="PTHR39431">
    <property type="entry name" value="FRPA/C-RELATED PROTEIN"/>
    <property type="match status" value="1"/>
</dbReference>